<dbReference type="EMBL" id="GEVK01000841">
    <property type="protein sequence ID" value="JAU51991.1"/>
    <property type="molecule type" value="Transcribed_RNA"/>
</dbReference>
<dbReference type="AlphaFoldDB" id="A0A1J3G786"/>
<sequence>MSRSVNGLVGYERLDFINPEGSTKDSAKEANRGRWKQEVYMLLSREVATQEKRQKLIKLRRIALSMSKFPPTNAPAASLLDSGMP</sequence>
<gene>
    <name evidence="1" type="ORF">LC_TR11595_c0_g1_i1_g.40762</name>
</gene>
<proteinExistence type="predicted"/>
<protein>
    <submittedName>
        <fullName evidence="1">Oxysterol-binding protein-related protein 3A</fullName>
    </submittedName>
</protein>
<accession>A0A1J3G786</accession>
<evidence type="ECO:0000313" key="1">
    <source>
        <dbReference type="EMBL" id="JAU51991.1"/>
    </source>
</evidence>
<name>A0A1J3G786_NOCCA</name>
<reference evidence="1" key="1">
    <citation type="submission" date="2016-07" db="EMBL/GenBank/DDBJ databases">
        <title>De novo transcriptome assembly of four accessions of the metal hyperaccumulator plant Noccaea caerulescens.</title>
        <authorList>
            <person name="Blande D."/>
            <person name="Halimaa P."/>
            <person name="Tervahauta A.I."/>
            <person name="Aarts M.G."/>
            <person name="Karenlampi S.O."/>
        </authorList>
    </citation>
    <scope>NUCLEOTIDE SEQUENCE</scope>
</reference>
<organism evidence="1">
    <name type="scientific">Noccaea caerulescens</name>
    <name type="common">Alpine penny-cress</name>
    <name type="synonym">Thlaspi caerulescens</name>
    <dbReference type="NCBI Taxonomy" id="107243"/>
    <lineage>
        <taxon>Eukaryota</taxon>
        <taxon>Viridiplantae</taxon>
        <taxon>Streptophyta</taxon>
        <taxon>Embryophyta</taxon>
        <taxon>Tracheophyta</taxon>
        <taxon>Spermatophyta</taxon>
        <taxon>Magnoliopsida</taxon>
        <taxon>eudicotyledons</taxon>
        <taxon>Gunneridae</taxon>
        <taxon>Pentapetalae</taxon>
        <taxon>rosids</taxon>
        <taxon>malvids</taxon>
        <taxon>Brassicales</taxon>
        <taxon>Brassicaceae</taxon>
        <taxon>Coluteocarpeae</taxon>
        <taxon>Noccaea</taxon>
    </lineage>
</organism>